<dbReference type="Pfam" id="PF00076">
    <property type="entry name" value="RRM_1"/>
    <property type="match status" value="3"/>
</dbReference>
<evidence type="ECO:0000256" key="4">
    <source>
        <dbReference type="SAM" id="MobiDB-lite"/>
    </source>
</evidence>
<evidence type="ECO:0000313" key="7">
    <source>
        <dbReference type="WBParaSite" id="L893_g16340.t3"/>
    </source>
</evidence>
<feature type="compositionally biased region" description="Low complexity" evidence="4">
    <location>
        <begin position="109"/>
        <end position="126"/>
    </location>
</feature>
<accession>A0A1I7YH23</accession>
<proteinExistence type="predicted"/>
<name>A0A1I7YH23_9BILA</name>
<feature type="domain" description="RRM" evidence="5">
    <location>
        <begin position="221"/>
        <end position="301"/>
    </location>
</feature>
<evidence type="ECO:0000256" key="1">
    <source>
        <dbReference type="ARBA" id="ARBA00022737"/>
    </source>
</evidence>
<dbReference type="SUPFAM" id="SSF54928">
    <property type="entry name" value="RNA-binding domain, RBD"/>
    <property type="match status" value="2"/>
</dbReference>
<evidence type="ECO:0000313" key="6">
    <source>
        <dbReference type="Proteomes" id="UP000095287"/>
    </source>
</evidence>
<keyword evidence="6" id="KW-1185">Reference proteome</keyword>
<protein>
    <submittedName>
        <fullName evidence="7">RRM domain-containing protein</fullName>
    </submittedName>
</protein>
<dbReference type="PANTHER" id="PTHR24012">
    <property type="entry name" value="RNA BINDING PROTEIN"/>
    <property type="match status" value="1"/>
</dbReference>
<dbReference type="SMART" id="SM00360">
    <property type="entry name" value="RRM"/>
    <property type="match status" value="3"/>
</dbReference>
<dbReference type="GO" id="GO:0010629">
    <property type="term" value="P:negative regulation of gene expression"/>
    <property type="evidence" value="ECO:0007669"/>
    <property type="project" value="UniProtKB-ARBA"/>
</dbReference>
<feature type="region of interest" description="Disordered" evidence="4">
    <location>
        <begin position="108"/>
        <end position="132"/>
    </location>
</feature>
<dbReference type="FunFam" id="3.30.70.330:FF:000013">
    <property type="entry name" value="CUGBP Elav-like family member 1 isoform 2"/>
    <property type="match status" value="1"/>
</dbReference>
<dbReference type="FunFam" id="3.30.70.330:FF:000383">
    <property type="entry name" value="Sex lethal, isoform D"/>
    <property type="match status" value="1"/>
</dbReference>
<evidence type="ECO:0000256" key="3">
    <source>
        <dbReference type="PROSITE-ProRule" id="PRU00176"/>
    </source>
</evidence>
<feature type="domain" description="RRM" evidence="5">
    <location>
        <begin position="465"/>
        <end position="543"/>
    </location>
</feature>
<dbReference type="InterPro" id="IPR012677">
    <property type="entry name" value="Nucleotide-bd_a/b_plait_sf"/>
</dbReference>
<evidence type="ECO:0000256" key="2">
    <source>
        <dbReference type="ARBA" id="ARBA00022884"/>
    </source>
</evidence>
<dbReference type="InterPro" id="IPR000504">
    <property type="entry name" value="RRM_dom"/>
</dbReference>
<dbReference type="PROSITE" id="PS50102">
    <property type="entry name" value="RRM"/>
    <property type="match status" value="3"/>
</dbReference>
<feature type="region of interest" description="Disordered" evidence="4">
    <location>
        <begin position="361"/>
        <end position="381"/>
    </location>
</feature>
<dbReference type="WBParaSite" id="L893_g16340.t3">
    <property type="protein sequence ID" value="L893_g16340.t3"/>
    <property type="gene ID" value="L893_g16340"/>
</dbReference>
<sequence>MYGRSPLPDSIMYRSGERDGLSDTFALFGRLAAGLSHHRRRTGRRSAFLCACACRRCCFWRRPQNSRLPSCPCFALSCAKASIDHRTPVQSRLSLSFEVHIPLPLPQMADTATAPSESSSTSTSKSVEPDPDTIKMFVGQIPRSWDEEDCRKLFEQHGDVYQLNVLRDKSNQTSKGCCFVTYYHRKDAISAQNALHDIVVLPGMHHAVQMKPADSENRNERKLFVGMLSKRTSESEVRSMFDSFGMIEDCTILRGPDGVSRGCAFVTYVNRNCAQQAIKQMHQSRTMEGCLKPLVVKFADTQKDKESKKPTIGSTSVLQQFGQTPPVGNNVLTNLTSLLLQASTQPQVLSLLGNVLTGLGGQAQQSAPPAAPPSREPSTTNGAAAALLPTLANFNSAPAAAGFTAPAATALHPGTQTPRLFDFLNVPATAAHTGALPAFDTSSLNFLSTSPVVTSASQAKGPEGANLFIYHLPQEFKDQDLLTTFGNFGTILSAKVFIDKHTNLSKCFGFVSFDNPMDAQRAIQAMNGLQIGNKRLKVQLKRMGDKPYS</sequence>
<keyword evidence="1" id="KW-0677">Repeat</keyword>
<keyword evidence="2 3" id="KW-0694">RNA-binding</keyword>
<evidence type="ECO:0000259" key="5">
    <source>
        <dbReference type="PROSITE" id="PS50102"/>
    </source>
</evidence>
<organism evidence="6 7">
    <name type="scientific">Steinernema glaseri</name>
    <dbReference type="NCBI Taxonomy" id="37863"/>
    <lineage>
        <taxon>Eukaryota</taxon>
        <taxon>Metazoa</taxon>
        <taxon>Ecdysozoa</taxon>
        <taxon>Nematoda</taxon>
        <taxon>Chromadorea</taxon>
        <taxon>Rhabditida</taxon>
        <taxon>Tylenchina</taxon>
        <taxon>Panagrolaimomorpha</taxon>
        <taxon>Strongyloidoidea</taxon>
        <taxon>Steinernematidae</taxon>
        <taxon>Steinernema</taxon>
    </lineage>
</organism>
<dbReference type="FunFam" id="3.30.70.330:FF:000322">
    <property type="entry name" value="CUGBP Elav-like family member 2"/>
    <property type="match status" value="1"/>
</dbReference>
<dbReference type="InterPro" id="IPR035979">
    <property type="entry name" value="RBD_domain_sf"/>
</dbReference>
<dbReference type="Gene3D" id="3.30.70.330">
    <property type="match status" value="3"/>
</dbReference>
<feature type="domain" description="RRM" evidence="5">
    <location>
        <begin position="134"/>
        <end position="215"/>
    </location>
</feature>
<dbReference type="GO" id="GO:0003729">
    <property type="term" value="F:mRNA binding"/>
    <property type="evidence" value="ECO:0007669"/>
    <property type="project" value="UniProtKB-ARBA"/>
</dbReference>
<dbReference type="AlphaFoldDB" id="A0A1I7YH23"/>
<dbReference type="Proteomes" id="UP000095287">
    <property type="component" value="Unplaced"/>
</dbReference>
<dbReference type="GO" id="GO:0005737">
    <property type="term" value="C:cytoplasm"/>
    <property type="evidence" value="ECO:0007669"/>
    <property type="project" value="UniProtKB-ARBA"/>
</dbReference>
<dbReference type="GO" id="GO:0009967">
    <property type="term" value="P:positive regulation of signal transduction"/>
    <property type="evidence" value="ECO:0007669"/>
    <property type="project" value="UniProtKB-ARBA"/>
</dbReference>
<reference evidence="7" key="1">
    <citation type="submission" date="2016-11" db="UniProtKB">
        <authorList>
            <consortium name="WormBaseParasite"/>
        </authorList>
    </citation>
    <scope>IDENTIFICATION</scope>
</reference>